<dbReference type="GO" id="GO:0016020">
    <property type="term" value="C:membrane"/>
    <property type="evidence" value="ECO:0007669"/>
    <property type="project" value="UniProtKB-SubCell"/>
</dbReference>
<dbReference type="AlphaFoldDB" id="A0A412G5R3"/>
<evidence type="ECO:0000256" key="4">
    <source>
        <dbReference type="ARBA" id="ARBA00023136"/>
    </source>
</evidence>
<name>A0A412G5R3_9FIRM</name>
<evidence type="ECO:0000256" key="1">
    <source>
        <dbReference type="ARBA" id="ARBA00004635"/>
    </source>
</evidence>
<dbReference type="Pfam" id="PF03180">
    <property type="entry name" value="Lipoprotein_9"/>
    <property type="match status" value="1"/>
</dbReference>
<keyword evidence="9" id="KW-1185">Reference proteome</keyword>
<sequence>MVKKGGNTEASVLFRGWESFVINEKEKMKMKTTLKHLSVLLACAGLIAGCSTKPAAQPSAAPQDQTSTEKTVITIGASTSPHAEILEYAQPYLEEKGYTLKIVEFSDYVTPNTALEQGDLDANYFQHYPYLEQFNEDHGTHLVTAGGIHFEPLGIYAGKSKALSAIEQGGCSFAVPNDGTNEARALQLLESLGYIKLKDGVGLKATPVDIVENPYNVSIVEIDASLVAQTKDDVDFAIVNGNYALDAKITDLLLTSEQSDSEGAKTYANIIAVREGEENSDKTKALIDVLTSDEVRSYISEHYNGLVVPVE</sequence>
<evidence type="ECO:0000256" key="5">
    <source>
        <dbReference type="ARBA" id="ARBA00023139"/>
    </source>
</evidence>
<dbReference type="PIRSF" id="PIRSF002854">
    <property type="entry name" value="MetQ"/>
    <property type="match status" value="1"/>
</dbReference>
<dbReference type="EMBL" id="QRUP01000002">
    <property type="protein sequence ID" value="RGR76329.1"/>
    <property type="molecule type" value="Genomic_DNA"/>
</dbReference>
<keyword evidence="4" id="KW-0472">Membrane</keyword>
<reference evidence="8 9" key="1">
    <citation type="submission" date="2018-08" db="EMBL/GenBank/DDBJ databases">
        <title>A genome reference for cultivated species of the human gut microbiota.</title>
        <authorList>
            <person name="Zou Y."/>
            <person name="Xue W."/>
            <person name="Luo G."/>
        </authorList>
    </citation>
    <scope>NUCLEOTIDE SEQUENCE [LARGE SCALE GENOMIC DNA]</scope>
    <source>
        <strain evidence="8 9">AF24-29</strain>
    </source>
</reference>
<dbReference type="PANTHER" id="PTHR30429:SF0">
    <property type="entry name" value="METHIONINE-BINDING LIPOPROTEIN METQ"/>
    <property type="match status" value="1"/>
</dbReference>
<dbReference type="SUPFAM" id="SSF53850">
    <property type="entry name" value="Periplasmic binding protein-like II"/>
    <property type="match status" value="1"/>
</dbReference>
<comment type="subcellular location">
    <subcellularLocation>
        <location evidence="1">Membrane</location>
        <topology evidence="1">Lipid-anchor</topology>
    </subcellularLocation>
</comment>
<dbReference type="Gene3D" id="3.40.190.10">
    <property type="entry name" value="Periplasmic binding protein-like II"/>
    <property type="match status" value="2"/>
</dbReference>
<comment type="similarity">
    <text evidence="2">Belongs to the NlpA lipoprotein family.</text>
</comment>
<proteinExistence type="inferred from homology"/>
<dbReference type="PANTHER" id="PTHR30429">
    <property type="entry name" value="D-METHIONINE-BINDING LIPOPROTEIN METQ"/>
    <property type="match status" value="1"/>
</dbReference>
<feature type="lipid moiety-binding region" description="S-diacylglycerol cysteine" evidence="7">
    <location>
        <position position="50"/>
    </location>
</feature>
<protein>
    <submittedName>
        <fullName evidence="8">MetQ/NlpA family ABC transporter substrate-binding protein</fullName>
    </submittedName>
</protein>
<evidence type="ECO:0000256" key="2">
    <source>
        <dbReference type="ARBA" id="ARBA00008973"/>
    </source>
</evidence>
<organism evidence="8 9">
    <name type="scientific">Holdemania filiformis</name>
    <dbReference type="NCBI Taxonomy" id="61171"/>
    <lineage>
        <taxon>Bacteria</taxon>
        <taxon>Bacillati</taxon>
        <taxon>Bacillota</taxon>
        <taxon>Erysipelotrichia</taxon>
        <taxon>Erysipelotrichales</taxon>
        <taxon>Erysipelotrichaceae</taxon>
        <taxon>Holdemania</taxon>
    </lineage>
</organism>
<keyword evidence="5" id="KW-0564">Palmitate</keyword>
<dbReference type="InterPro" id="IPR004872">
    <property type="entry name" value="Lipoprotein_NlpA"/>
</dbReference>
<evidence type="ECO:0000256" key="6">
    <source>
        <dbReference type="ARBA" id="ARBA00023288"/>
    </source>
</evidence>
<dbReference type="Proteomes" id="UP000284178">
    <property type="component" value="Unassembled WGS sequence"/>
</dbReference>
<accession>A0A412G5R3</accession>
<comment type="caution">
    <text evidence="8">The sequence shown here is derived from an EMBL/GenBank/DDBJ whole genome shotgun (WGS) entry which is preliminary data.</text>
</comment>
<keyword evidence="3" id="KW-0732">Signal</keyword>
<evidence type="ECO:0000313" key="9">
    <source>
        <dbReference type="Proteomes" id="UP000284178"/>
    </source>
</evidence>
<evidence type="ECO:0000313" key="8">
    <source>
        <dbReference type="EMBL" id="RGR76329.1"/>
    </source>
</evidence>
<gene>
    <name evidence="8" type="ORF">DWY25_02960</name>
</gene>
<keyword evidence="6" id="KW-0449">Lipoprotein</keyword>
<evidence type="ECO:0000256" key="3">
    <source>
        <dbReference type="ARBA" id="ARBA00022729"/>
    </source>
</evidence>
<evidence type="ECO:0000256" key="7">
    <source>
        <dbReference type="PIRSR" id="PIRSR002854-1"/>
    </source>
</evidence>